<evidence type="ECO:0000256" key="1">
    <source>
        <dbReference type="SAM" id="MobiDB-lite"/>
    </source>
</evidence>
<gene>
    <name evidence="4" type="ORF">G3M48_009080</name>
</gene>
<dbReference type="PANTHER" id="PTHR28243:SF1">
    <property type="entry name" value="PYRIDOXAMINE 5'-PHOSPHATE OXIDASE ALR4036 FAMILY FMN-BINDING DOMAIN-CONTAINING PROTEIN"/>
    <property type="match status" value="1"/>
</dbReference>
<feature type="domain" description="Pyridoxamine 5'-phosphate oxidase Alr4036 family FMN-binding" evidence="3">
    <location>
        <begin position="62"/>
        <end position="201"/>
    </location>
</feature>
<dbReference type="EMBL" id="JAAHCF010000716">
    <property type="protein sequence ID" value="KAK8142258.1"/>
    <property type="molecule type" value="Genomic_DNA"/>
</dbReference>
<dbReference type="GO" id="GO:0010181">
    <property type="term" value="F:FMN binding"/>
    <property type="evidence" value="ECO:0007669"/>
    <property type="project" value="InterPro"/>
</dbReference>
<feature type="chain" id="PRO_5043923208" description="Pyridoxamine 5'-phosphate oxidase Alr4036 family FMN-binding domain-containing protein" evidence="2">
    <location>
        <begin position="29"/>
        <end position="338"/>
    </location>
</feature>
<reference evidence="4 5" key="1">
    <citation type="submission" date="2020-02" db="EMBL/GenBank/DDBJ databases">
        <title>Comparative genomics of the hypocrealean fungal genus Beauvera.</title>
        <authorList>
            <person name="Showalter D.N."/>
            <person name="Bushley K.E."/>
            <person name="Rehner S.A."/>
        </authorList>
    </citation>
    <scope>NUCLEOTIDE SEQUENCE [LARGE SCALE GENOMIC DNA]</scope>
    <source>
        <strain evidence="4 5">ARSEF4384</strain>
    </source>
</reference>
<name>A0AAW0RJU7_9HYPO</name>
<keyword evidence="5" id="KW-1185">Reference proteome</keyword>
<dbReference type="Proteomes" id="UP001397290">
    <property type="component" value="Unassembled WGS sequence"/>
</dbReference>
<keyword evidence="2" id="KW-0732">Signal</keyword>
<evidence type="ECO:0000313" key="4">
    <source>
        <dbReference type="EMBL" id="KAK8142258.1"/>
    </source>
</evidence>
<feature type="compositionally biased region" description="Polar residues" evidence="1">
    <location>
        <begin position="90"/>
        <end position="99"/>
    </location>
</feature>
<protein>
    <recommendedName>
        <fullName evidence="3">Pyridoxamine 5'-phosphate oxidase Alr4036 family FMN-binding domain-containing protein</fullName>
    </recommendedName>
</protein>
<dbReference type="InterPro" id="IPR024624">
    <property type="entry name" value="Pyridox_Oxase_Alr4036_FMN-bd"/>
</dbReference>
<feature type="region of interest" description="Disordered" evidence="1">
    <location>
        <begin position="87"/>
        <end position="106"/>
    </location>
</feature>
<dbReference type="AlphaFoldDB" id="A0AAW0RJU7"/>
<comment type="caution">
    <text evidence="4">The sequence shown here is derived from an EMBL/GenBank/DDBJ whole genome shotgun (WGS) entry which is preliminary data.</text>
</comment>
<evidence type="ECO:0000313" key="5">
    <source>
        <dbReference type="Proteomes" id="UP001397290"/>
    </source>
</evidence>
<organism evidence="4 5">
    <name type="scientific">Beauveria asiatica</name>
    <dbReference type="NCBI Taxonomy" id="1069075"/>
    <lineage>
        <taxon>Eukaryota</taxon>
        <taxon>Fungi</taxon>
        <taxon>Dikarya</taxon>
        <taxon>Ascomycota</taxon>
        <taxon>Pezizomycotina</taxon>
        <taxon>Sordariomycetes</taxon>
        <taxon>Hypocreomycetidae</taxon>
        <taxon>Hypocreales</taxon>
        <taxon>Cordycipitaceae</taxon>
        <taxon>Beauveria</taxon>
    </lineage>
</organism>
<evidence type="ECO:0000259" key="3">
    <source>
        <dbReference type="Pfam" id="PF12766"/>
    </source>
</evidence>
<accession>A0AAW0RJU7</accession>
<dbReference type="Gene3D" id="2.30.110.10">
    <property type="entry name" value="Electron Transport, Fmn-binding Protein, Chain A"/>
    <property type="match status" value="1"/>
</dbReference>
<feature type="signal peptide" evidence="2">
    <location>
        <begin position="1"/>
        <end position="28"/>
    </location>
</feature>
<sequence length="338" mass="37480">MTPSPELHHRSFAAAALFPYFLTHLVRSSPPPSPMAIPAQRIQQIVRHFKPSTMGRLSVSLAPWRATLVSHLEAMDSPTFVLSSLHRQDGSATTPSAQRTPDAAPFSPRARTVVYRGMWAGLSLNPRNPAPRNPNVYQTDLLTITTDVRMDKVSEMFHEPCTISTNAPQTLQSSPGGFVEAVIWAAHAQTQWRIRGRVYMIGPDIDSDAAQPVRQALSAHMRRQHAGNTEMLAEADGWQWAKELTAHFGNISPLMRGSFRNPPPGTPISQAPGPGLGLGQKVDDLHDEIARQNFRVLAIAPEQVDQVDLSDPERARRWRHDLILSGDEGSWKTTELWP</sequence>
<dbReference type="Pfam" id="PF12766">
    <property type="entry name" value="Pyridox_oxase_2"/>
    <property type="match status" value="1"/>
</dbReference>
<dbReference type="PANTHER" id="PTHR28243">
    <property type="entry name" value="AGL049CP"/>
    <property type="match status" value="1"/>
</dbReference>
<dbReference type="InterPro" id="IPR012349">
    <property type="entry name" value="Split_barrel_FMN-bd"/>
</dbReference>
<evidence type="ECO:0000256" key="2">
    <source>
        <dbReference type="SAM" id="SignalP"/>
    </source>
</evidence>
<dbReference type="SUPFAM" id="SSF50475">
    <property type="entry name" value="FMN-binding split barrel"/>
    <property type="match status" value="1"/>
</dbReference>
<proteinExistence type="predicted"/>